<dbReference type="EMBL" id="JAGPXD010000003">
    <property type="protein sequence ID" value="KAH7361410.1"/>
    <property type="molecule type" value="Genomic_DNA"/>
</dbReference>
<gene>
    <name evidence="4" type="ORF">B0T11DRAFT_74216</name>
</gene>
<protein>
    <submittedName>
        <fullName evidence="4">NmrA-like protein</fullName>
    </submittedName>
</protein>
<dbReference type="InterPro" id="IPR045312">
    <property type="entry name" value="PCBER-like"/>
</dbReference>
<dbReference type="Pfam" id="PF05368">
    <property type="entry name" value="NmrA"/>
    <property type="match status" value="1"/>
</dbReference>
<keyword evidence="2" id="KW-0560">Oxidoreductase</keyword>
<dbReference type="SUPFAM" id="SSF51735">
    <property type="entry name" value="NAD(P)-binding Rossmann-fold domains"/>
    <property type="match status" value="1"/>
</dbReference>
<dbReference type="Proteomes" id="UP000813385">
    <property type="component" value="Unassembled WGS sequence"/>
</dbReference>
<evidence type="ECO:0000313" key="4">
    <source>
        <dbReference type="EMBL" id="KAH7361410.1"/>
    </source>
</evidence>
<comment type="caution">
    <text evidence="4">The sequence shown here is derived from an EMBL/GenBank/DDBJ whole genome shotgun (WGS) entry which is preliminary data.</text>
</comment>
<dbReference type="InterPro" id="IPR008030">
    <property type="entry name" value="NmrA-like"/>
</dbReference>
<dbReference type="Gene3D" id="3.90.25.10">
    <property type="entry name" value="UDP-galactose 4-epimerase, domain 1"/>
    <property type="match status" value="1"/>
</dbReference>
<accession>A0A8K0X463</accession>
<evidence type="ECO:0000313" key="5">
    <source>
        <dbReference type="Proteomes" id="UP000813385"/>
    </source>
</evidence>
<organism evidence="4 5">
    <name type="scientific">Plectosphaerella cucumerina</name>
    <dbReference type="NCBI Taxonomy" id="40658"/>
    <lineage>
        <taxon>Eukaryota</taxon>
        <taxon>Fungi</taxon>
        <taxon>Dikarya</taxon>
        <taxon>Ascomycota</taxon>
        <taxon>Pezizomycotina</taxon>
        <taxon>Sordariomycetes</taxon>
        <taxon>Hypocreomycetidae</taxon>
        <taxon>Glomerellales</taxon>
        <taxon>Plectosphaerellaceae</taxon>
        <taxon>Plectosphaerella</taxon>
    </lineage>
</organism>
<evidence type="ECO:0000256" key="1">
    <source>
        <dbReference type="ARBA" id="ARBA00022857"/>
    </source>
</evidence>
<dbReference type="AlphaFoldDB" id="A0A8K0X463"/>
<dbReference type="InterPro" id="IPR051609">
    <property type="entry name" value="NmrA/Isoflavone_reductase-like"/>
</dbReference>
<dbReference type="CDD" id="cd05259">
    <property type="entry name" value="PCBER_SDR_a"/>
    <property type="match status" value="1"/>
</dbReference>
<sequence>MSAKKNGIIVLGAGELGNAVLTSLVSHPYYDSTPISLLLRQETIASDDPAKRTQAEHFRSLGIKLVPGDVVADTHEALADTLRPFDTIIVCTGMWLPPGTQLKIARASLAAGARRLIPWQFGVDYDAIGKGSAQDLFDEQLSVRALLRSQTETQWTILSTGMFVSFLFEPSFGIVDLSGSATRALGDWTTEVTVTTVEDIGRMVAEVIWRPDETTEGVVFVAGDTISYGRLADLVKKVMGREFSRQRWSVEFLREELNRQPQDKMIKYRGVFAAGKGVSWPVDMTLNHRRGLQLASVADYLRRRVRE</sequence>
<keyword evidence="5" id="KW-1185">Reference proteome</keyword>
<dbReference type="OrthoDB" id="5283654at2759"/>
<dbReference type="GO" id="GO:0016491">
    <property type="term" value="F:oxidoreductase activity"/>
    <property type="evidence" value="ECO:0007669"/>
    <property type="project" value="UniProtKB-KW"/>
</dbReference>
<evidence type="ECO:0000256" key="2">
    <source>
        <dbReference type="ARBA" id="ARBA00023002"/>
    </source>
</evidence>
<dbReference type="PANTHER" id="PTHR47706">
    <property type="entry name" value="NMRA-LIKE FAMILY PROTEIN"/>
    <property type="match status" value="1"/>
</dbReference>
<evidence type="ECO:0000259" key="3">
    <source>
        <dbReference type="Pfam" id="PF05368"/>
    </source>
</evidence>
<dbReference type="PANTHER" id="PTHR47706:SF6">
    <property type="entry name" value="NMRA-LIKE FAMILY PROTEIN (AFU_ORTHOLOGUE AFUA_6G00280)"/>
    <property type="match status" value="1"/>
</dbReference>
<reference evidence="4" key="1">
    <citation type="journal article" date="2021" name="Nat. Commun.">
        <title>Genetic determinants of endophytism in the Arabidopsis root mycobiome.</title>
        <authorList>
            <person name="Mesny F."/>
            <person name="Miyauchi S."/>
            <person name="Thiergart T."/>
            <person name="Pickel B."/>
            <person name="Atanasova L."/>
            <person name="Karlsson M."/>
            <person name="Huettel B."/>
            <person name="Barry K.W."/>
            <person name="Haridas S."/>
            <person name="Chen C."/>
            <person name="Bauer D."/>
            <person name="Andreopoulos W."/>
            <person name="Pangilinan J."/>
            <person name="LaButti K."/>
            <person name="Riley R."/>
            <person name="Lipzen A."/>
            <person name="Clum A."/>
            <person name="Drula E."/>
            <person name="Henrissat B."/>
            <person name="Kohler A."/>
            <person name="Grigoriev I.V."/>
            <person name="Martin F.M."/>
            <person name="Hacquard S."/>
        </authorList>
    </citation>
    <scope>NUCLEOTIDE SEQUENCE</scope>
    <source>
        <strain evidence="4">MPI-CAGE-AT-0016</strain>
    </source>
</reference>
<keyword evidence="1" id="KW-0521">NADP</keyword>
<feature type="domain" description="NmrA-like" evidence="3">
    <location>
        <begin position="5"/>
        <end position="267"/>
    </location>
</feature>
<proteinExistence type="predicted"/>
<dbReference type="Gene3D" id="3.40.50.720">
    <property type="entry name" value="NAD(P)-binding Rossmann-like Domain"/>
    <property type="match status" value="1"/>
</dbReference>
<name>A0A8K0X463_9PEZI</name>
<dbReference type="InterPro" id="IPR036291">
    <property type="entry name" value="NAD(P)-bd_dom_sf"/>
</dbReference>